<dbReference type="AlphaFoldDB" id="A0A8X8WSU5"/>
<sequence>MKFSSSLVPRMWGLGGNHYWGRKEKGEVKGIVVVFAWMSSQEKHLQNYIDLYSSLGWNSIVCQAQFLNSFFPDKAASLAREIVIELIQVGAGIKNKAHGMAS</sequence>
<keyword evidence="2" id="KW-1185">Reference proteome</keyword>
<accession>A0A8X8WSU5</accession>
<evidence type="ECO:0000313" key="1">
    <source>
        <dbReference type="EMBL" id="KAG6400281.1"/>
    </source>
</evidence>
<dbReference type="EMBL" id="PNBA02000014">
    <property type="protein sequence ID" value="KAG6400281.1"/>
    <property type="molecule type" value="Genomic_DNA"/>
</dbReference>
<evidence type="ECO:0000313" key="2">
    <source>
        <dbReference type="Proteomes" id="UP000298416"/>
    </source>
</evidence>
<organism evidence="1">
    <name type="scientific">Salvia splendens</name>
    <name type="common">Scarlet sage</name>
    <dbReference type="NCBI Taxonomy" id="180675"/>
    <lineage>
        <taxon>Eukaryota</taxon>
        <taxon>Viridiplantae</taxon>
        <taxon>Streptophyta</taxon>
        <taxon>Embryophyta</taxon>
        <taxon>Tracheophyta</taxon>
        <taxon>Spermatophyta</taxon>
        <taxon>Magnoliopsida</taxon>
        <taxon>eudicotyledons</taxon>
        <taxon>Gunneridae</taxon>
        <taxon>Pentapetalae</taxon>
        <taxon>asterids</taxon>
        <taxon>lamiids</taxon>
        <taxon>Lamiales</taxon>
        <taxon>Lamiaceae</taxon>
        <taxon>Nepetoideae</taxon>
        <taxon>Mentheae</taxon>
        <taxon>Salviinae</taxon>
        <taxon>Salvia</taxon>
        <taxon>Salvia subgen. Calosphace</taxon>
        <taxon>core Calosphace</taxon>
    </lineage>
</organism>
<protein>
    <submittedName>
        <fullName evidence="1">Uncharacterized protein</fullName>
    </submittedName>
</protein>
<dbReference type="PANTHER" id="PTHR12265">
    <property type="entry name" value="TRANSMEMBRANE PROTEIN 53"/>
    <property type="match status" value="1"/>
</dbReference>
<name>A0A8X8WSU5_SALSN</name>
<dbReference type="Proteomes" id="UP000298416">
    <property type="component" value="Unassembled WGS sequence"/>
</dbReference>
<reference evidence="1" key="2">
    <citation type="submission" date="2020-08" db="EMBL/GenBank/DDBJ databases">
        <title>Plant Genome Project.</title>
        <authorList>
            <person name="Zhang R.-G."/>
        </authorList>
    </citation>
    <scope>NUCLEOTIDE SEQUENCE</scope>
    <source>
        <strain evidence="1">Huo1</strain>
        <tissue evidence="1">Leaf</tissue>
    </source>
</reference>
<comment type="caution">
    <text evidence="1">The sequence shown here is derived from an EMBL/GenBank/DDBJ whole genome shotgun (WGS) entry which is preliminary data.</text>
</comment>
<gene>
    <name evidence="1" type="ORF">SASPL_137106</name>
</gene>
<reference evidence="1" key="1">
    <citation type="submission" date="2018-01" db="EMBL/GenBank/DDBJ databases">
        <authorList>
            <person name="Mao J.F."/>
        </authorList>
    </citation>
    <scope>NUCLEOTIDE SEQUENCE</scope>
    <source>
        <strain evidence="1">Huo1</strain>
        <tissue evidence="1">Leaf</tissue>
    </source>
</reference>
<proteinExistence type="predicted"/>
<dbReference type="InterPro" id="IPR008547">
    <property type="entry name" value="DUF829_TMEM53"/>
</dbReference>
<dbReference type="PANTHER" id="PTHR12265:SF0">
    <property type="entry name" value="EXPRESSED PROTEIN"/>
    <property type="match status" value="1"/>
</dbReference>
<dbReference type="Pfam" id="PF05705">
    <property type="entry name" value="DUF829"/>
    <property type="match status" value="1"/>
</dbReference>